<dbReference type="PANTHER" id="PTHR19328">
    <property type="entry name" value="HEDGEHOG-INTERACTING PROTEIN"/>
    <property type="match status" value="1"/>
</dbReference>
<name>A0A1H3YID1_9BACT</name>
<dbReference type="InterPro" id="IPR011041">
    <property type="entry name" value="Quinoprot_gluc/sorb_DH_b-prop"/>
</dbReference>
<evidence type="ECO:0000259" key="1">
    <source>
        <dbReference type="Pfam" id="PF07995"/>
    </source>
</evidence>
<dbReference type="InterPro" id="IPR012938">
    <property type="entry name" value="Glc/Sorbosone_DH"/>
</dbReference>
<dbReference type="Gene3D" id="2.120.10.30">
    <property type="entry name" value="TolB, C-terminal domain"/>
    <property type="match status" value="1"/>
</dbReference>
<dbReference type="EMBL" id="FNQY01000008">
    <property type="protein sequence ID" value="SEA10971.1"/>
    <property type="molecule type" value="Genomic_DNA"/>
</dbReference>
<accession>A0A1H3YID1</accession>
<dbReference type="InterPro" id="IPR011042">
    <property type="entry name" value="6-blade_b-propeller_TolB-like"/>
</dbReference>
<sequence>MHHSQVNTFAMRSLLGILLGGALFSCHSNSQSKTSQDTVAGVADSLPPVETKAPNSNYKPAFEGQTRVKGATTKTPIEVTLLDSTLKYPWAICNLPDGRLLITEKLGTMRIETLDGKLDKKITGLPKVNADGQGGLLDVNIDPDFAHNRMVYFDYAEPGPTGNLLAVAKGKLSKDETHLENIQVIYRAEPAWKGTLQYGSRILFDKDGNLFVSTGERSDKQIRTKAQDLSAAIGKVLHITKDGKPVPGGPFVDSTGALPEIYAYGFRNPEGMAINPATGDIWEVEFGPKGGDELNIVRPGKNYGWPVITYGREYSGEAVGAGIQQQEGMEQPVYYWDPVISPSGMTFYNSDTIAEWKGNIFIACLSSSHVTRLVLDGNRVAAEQWLLQDMGQRFRAITQAENGALYVVSEQGNLYKIAKK</sequence>
<proteinExistence type="predicted"/>
<dbReference type="PANTHER" id="PTHR19328:SF75">
    <property type="entry name" value="ALDOSE SUGAR DEHYDROGENASE YLII"/>
    <property type="match status" value="1"/>
</dbReference>
<dbReference type="Pfam" id="PF07995">
    <property type="entry name" value="GSDH"/>
    <property type="match status" value="1"/>
</dbReference>
<dbReference type="RefSeq" id="WP_244518827.1">
    <property type="nucleotide sequence ID" value="NZ_FNQY01000008.1"/>
</dbReference>
<reference evidence="2 3" key="1">
    <citation type="submission" date="2016-10" db="EMBL/GenBank/DDBJ databases">
        <authorList>
            <person name="de Groot N.N."/>
        </authorList>
    </citation>
    <scope>NUCLEOTIDE SEQUENCE [LARGE SCALE GENOMIC DNA]</scope>
    <source>
        <strain evidence="2 3">Vu-144</strain>
    </source>
</reference>
<evidence type="ECO:0000313" key="3">
    <source>
        <dbReference type="Proteomes" id="UP000199041"/>
    </source>
</evidence>
<evidence type="ECO:0000313" key="2">
    <source>
        <dbReference type="EMBL" id="SEA10971.1"/>
    </source>
</evidence>
<dbReference type="SUPFAM" id="SSF50952">
    <property type="entry name" value="Soluble quinoprotein glucose dehydrogenase"/>
    <property type="match status" value="1"/>
</dbReference>
<dbReference type="STRING" id="551991.SAMN05192529_10885"/>
<dbReference type="AlphaFoldDB" id="A0A1H3YID1"/>
<organism evidence="2 3">
    <name type="scientific">Arachidicoccus rhizosphaerae</name>
    <dbReference type="NCBI Taxonomy" id="551991"/>
    <lineage>
        <taxon>Bacteria</taxon>
        <taxon>Pseudomonadati</taxon>
        <taxon>Bacteroidota</taxon>
        <taxon>Chitinophagia</taxon>
        <taxon>Chitinophagales</taxon>
        <taxon>Chitinophagaceae</taxon>
        <taxon>Arachidicoccus</taxon>
    </lineage>
</organism>
<feature type="domain" description="Glucose/Sorbosone dehydrogenase" evidence="1">
    <location>
        <begin position="86"/>
        <end position="415"/>
    </location>
</feature>
<protein>
    <submittedName>
        <fullName evidence="2">Glucose/arabinose dehydrogenase, beta-propeller fold</fullName>
    </submittedName>
</protein>
<keyword evidence="3" id="KW-1185">Reference proteome</keyword>
<dbReference type="Proteomes" id="UP000199041">
    <property type="component" value="Unassembled WGS sequence"/>
</dbReference>
<gene>
    <name evidence="2" type="ORF">SAMN05192529_10885</name>
</gene>